<dbReference type="InterPro" id="IPR044004">
    <property type="entry name" value="TSP1_spondin_dom"/>
</dbReference>
<reference evidence="6 7" key="1">
    <citation type="submission" date="2011-02" db="EMBL/GenBank/DDBJ databases">
        <title>The Genome Sequence of Sphaeroforma arctica JP610.</title>
        <authorList>
            <consortium name="The Broad Institute Genome Sequencing Platform"/>
            <person name="Russ C."/>
            <person name="Cuomo C."/>
            <person name="Young S.K."/>
            <person name="Zeng Q."/>
            <person name="Gargeya S."/>
            <person name="Alvarado L."/>
            <person name="Berlin A."/>
            <person name="Chapman S.B."/>
            <person name="Chen Z."/>
            <person name="Freedman E."/>
            <person name="Gellesch M."/>
            <person name="Goldberg J."/>
            <person name="Griggs A."/>
            <person name="Gujja S."/>
            <person name="Heilman E."/>
            <person name="Heiman D."/>
            <person name="Howarth C."/>
            <person name="Mehta T."/>
            <person name="Neiman D."/>
            <person name="Pearson M."/>
            <person name="Roberts A."/>
            <person name="Saif S."/>
            <person name="Shea T."/>
            <person name="Shenoy N."/>
            <person name="Sisk P."/>
            <person name="Stolte C."/>
            <person name="Sykes S."/>
            <person name="White J."/>
            <person name="Yandava C."/>
            <person name="Burger G."/>
            <person name="Gray M.W."/>
            <person name="Holland P.W.H."/>
            <person name="King N."/>
            <person name="Lang F.B.F."/>
            <person name="Roger A.J."/>
            <person name="Ruiz-Trillo I."/>
            <person name="Haas B."/>
            <person name="Nusbaum C."/>
            <person name="Birren B."/>
        </authorList>
    </citation>
    <scope>NUCLEOTIDE SEQUENCE [LARGE SCALE GENOMIC DNA]</scope>
    <source>
        <strain evidence="6 7">JP610</strain>
    </source>
</reference>
<name>A0A0L0FTD7_9EUKA</name>
<accession>A0A0L0FTD7</accession>
<dbReference type="Gene3D" id="2.20.100.10">
    <property type="entry name" value="Thrombospondin type-1 (TSP1) repeat"/>
    <property type="match status" value="4"/>
</dbReference>
<protein>
    <recommendedName>
        <fullName evidence="5">Spondin-like TSP1 domain-containing protein</fullName>
    </recommendedName>
</protein>
<dbReference type="GeneID" id="25908301"/>
<dbReference type="SMART" id="SM00209">
    <property type="entry name" value="TSP1"/>
    <property type="match status" value="5"/>
</dbReference>
<dbReference type="InterPro" id="IPR036383">
    <property type="entry name" value="TSP1_rpt_sf"/>
</dbReference>
<evidence type="ECO:0000256" key="2">
    <source>
        <dbReference type="ARBA" id="ARBA00023157"/>
    </source>
</evidence>
<evidence type="ECO:0000256" key="1">
    <source>
        <dbReference type="ARBA" id="ARBA00022729"/>
    </source>
</evidence>
<keyword evidence="3" id="KW-0325">Glycoprotein</keyword>
<dbReference type="PROSITE" id="PS50092">
    <property type="entry name" value="TSP1"/>
    <property type="match status" value="5"/>
</dbReference>
<gene>
    <name evidence="6" type="ORF">SARC_07797</name>
</gene>
<keyword evidence="4" id="KW-0812">Transmembrane</keyword>
<dbReference type="AlphaFoldDB" id="A0A0L0FTD7"/>
<dbReference type="Proteomes" id="UP000054560">
    <property type="component" value="Unassembled WGS sequence"/>
</dbReference>
<keyword evidence="4" id="KW-0472">Membrane</keyword>
<keyword evidence="7" id="KW-1185">Reference proteome</keyword>
<evidence type="ECO:0000256" key="3">
    <source>
        <dbReference type="ARBA" id="ARBA00023180"/>
    </source>
</evidence>
<evidence type="ECO:0000313" key="7">
    <source>
        <dbReference type="Proteomes" id="UP000054560"/>
    </source>
</evidence>
<organism evidence="6 7">
    <name type="scientific">Sphaeroforma arctica JP610</name>
    <dbReference type="NCBI Taxonomy" id="667725"/>
    <lineage>
        <taxon>Eukaryota</taxon>
        <taxon>Ichthyosporea</taxon>
        <taxon>Ichthyophonida</taxon>
        <taxon>Sphaeroforma</taxon>
    </lineage>
</organism>
<evidence type="ECO:0000256" key="4">
    <source>
        <dbReference type="SAM" id="Phobius"/>
    </source>
</evidence>
<dbReference type="Pfam" id="PF19028">
    <property type="entry name" value="TSP1_spondin"/>
    <property type="match status" value="1"/>
</dbReference>
<feature type="transmembrane region" description="Helical" evidence="4">
    <location>
        <begin position="565"/>
        <end position="592"/>
    </location>
</feature>
<dbReference type="RefSeq" id="XP_014153728.1">
    <property type="nucleotide sequence ID" value="XM_014298253.1"/>
</dbReference>
<feature type="domain" description="Spondin-like TSP1" evidence="5">
    <location>
        <begin position="454"/>
        <end position="504"/>
    </location>
</feature>
<evidence type="ECO:0000259" key="5">
    <source>
        <dbReference type="Pfam" id="PF19028"/>
    </source>
</evidence>
<proteinExistence type="predicted"/>
<sequence length="601" mass="65507">MTSEEPVTILICQTPCVVSDWSDYSPCPVICGPASAAVEISTRTIIAQPTGNVTDPAYLCPPPEDLVRTTPCVDVELCPVDCMFGVWTEWGACSQFLGESGQQTRSRSIVQSAVAGGAACMGDIVEQRVCNELVTQVANFTCTDFLKKNVCPKKWAPFPNPGRIQCNGPCVEKTCCQLIPEVPTHCQTGTNHPESGCAQKLVQASPQIPVNFKNVSIPDPFGNVTDPTLLLGCQPQTSYCLGLDGYVTVGMQHIFSSNVVLYFCEPTLATQSTDISAYTKAFDLYIGSDASELFYVNNYLLSNSMLWNTGLENVLYQNIVIPSDGCYKYIKVCDKSPLELQPFPTYHDVVITDTGTETVTDTEDTTDIFDGYTEHSVDNWVAIAMIQSTESCACTINQTVTPWTPWSDCTVNCGGGMQGRLRTPLQQAAYGGSVFAGPFSQERVCLRDECLVNCEVSEWTDYTPCSTTCDDSIQTRNRTVAVEPESGGQPCPELSQTLACNTDPQHQCDYNNVTDCTADPWSDWSVCTSMCGDGVRISTCGITSPGSDPLLCPTLLKTDSRPSCLHLSVVFFAAPIPLCPEFLFVFCMRLIAIVELRIRFA</sequence>
<dbReference type="eggNOG" id="KOG3539">
    <property type="taxonomic scope" value="Eukaryota"/>
</dbReference>
<dbReference type="OrthoDB" id="347314at2759"/>
<dbReference type="PANTHER" id="PTHR11311">
    <property type="entry name" value="SPONDIN"/>
    <property type="match status" value="1"/>
</dbReference>
<dbReference type="EMBL" id="KQ242238">
    <property type="protein sequence ID" value="KNC79826.1"/>
    <property type="molecule type" value="Genomic_DNA"/>
</dbReference>
<keyword evidence="4" id="KW-1133">Transmembrane helix</keyword>
<dbReference type="STRING" id="667725.A0A0L0FTD7"/>
<dbReference type="InterPro" id="IPR051418">
    <property type="entry name" value="Spondin/Thrombospondin_T1"/>
</dbReference>
<dbReference type="Pfam" id="PF00090">
    <property type="entry name" value="TSP_1"/>
    <property type="match status" value="3"/>
</dbReference>
<dbReference type="PANTHER" id="PTHR11311:SF15">
    <property type="entry name" value="SPONDIN-2"/>
    <property type="match status" value="1"/>
</dbReference>
<dbReference type="SUPFAM" id="SSF82895">
    <property type="entry name" value="TSP-1 type 1 repeat"/>
    <property type="match status" value="5"/>
</dbReference>
<keyword evidence="1" id="KW-0732">Signal</keyword>
<dbReference type="InterPro" id="IPR000884">
    <property type="entry name" value="TSP1_rpt"/>
</dbReference>
<keyword evidence="2" id="KW-1015">Disulfide bond</keyword>
<evidence type="ECO:0000313" key="6">
    <source>
        <dbReference type="EMBL" id="KNC79826.1"/>
    </source>
</evidence>